<protein>
    <submittedName>
        <fullName evidence="1">Uncharacterized protein</fullName>
    </submittedName>
</protein>
<keyword evidence="2" id="KW-1185">Reference proteome</keyword>
<sequence>MPKTIDIQGHKFIAALIGYFEKERDNGIPLLPVNSISGRVTAVQNIAEGDDRPIHPYETVVTDVLAAKKLEISVSAYSNSNSFLTFTPQRCQFSHS</sequence>
<organism evidence="1 2">
    <name type="scientific">Rhynchophorus ferrugineus</name>
    <name type="common">Red palm weevil</name>
    <name type="synonym">Curculio ferrugineus</name>
    <dbReference type="NCBI Taxonomy" id="354439"/>
    <lineage>
        <taxon>Eukaryota</taxon>
        <taxon>Metazoa</taxon>
        <taxon>Ecdysozoa</taxon>
        <taxon>Arthropoda</taxon>
        <taxon>Hexapoda</taxon>
        <taxon>Insecta</taxon>
        <taxon>Pterygota</taxon>
        <taxon>Neoptera</taxon>
        <taxon>Endopterygota</taxon>
        <taxon>Coleoptera</taxon>
        <taxon>Polyphaga</taxon>
        <taxon>Cucujiformia</taxon>
        <taxon>Curculionidae</taxon>
        <taxon>Dryophthorinae</taxon>
        <taxon>Rhynchophorus</taxon>
    </lineage>
</organism>
<dbReference type="AlphaFoldDB" id="A0A834HVW8"/>
<dbReference type="Proteomes" id="UP000625711">
    <property type="component" value="Unassembled WGS sequence"/>
</dbReference>
<proteinExistence type="predicted"/>
<dbReference type="EMBL" id="JAACXV010014261">
    <property type="protein sequence ID" value="KAF7269064.1"/>
    <property type="molecule type" value="Genomic_DNA"/>
</dbReference>
<dbReference type="OrthoDB" id="6777573at2759"/>
<gene>
    <name evidence="1" type="ORF">GWI33_017822</name>
</gene>
<accession>A0A834HVW8</accession>
<name>A0A834HVW8_RHYFE</name>
<reference evidence="1" key="1">
    <citation type="submission" date="2020-08" db="EMBL/GenBank/DDBJ databases">
        <title>Genome sequencing and assembly of the red palm weevil Rhynchophorus ferrugineus.</title>
        <authorList>
            <person name="Dias G.B."/>
            <person name="Bergman C.M."/>
            <person name="Manee M."/>
        </authorList>
    </citation>
    <scope>NUCLEOTIDE SEQUENCE</scope>
    <source>
        <strain evidence="1">AA-2017</strain>
        <tissue evidence="1">Whole larva</tissue>
    </source>
</reference>
<comment type="caution">
    <text evidence="1">The sequence shown here is derived from an EMBL/GenBank/DDBJ whole genome shotgun (WGS) entry which is preliminary data.</text>
</comment>
<evidence type="ECO:0000313" key="2">
    <source>
        <dbReference type="Proteomes" id="UP000625711"/>
    </source>
</evidence>
<evidence type="ECO:0000313" key="1">
    <source>
        <dbReference type="EMBL" id="KAF7269064.1"/>
    </source>
</evidence>